<dbReference type="EMBL" id="WWCU01000006">
    <property type="protein sequence ID" value="MYN07289.1"/>
    <property type="molecule type" value="Genomic_DNA"/>
</dbReference>
<sequence length="101" mass="11668">MPGKNRLQNNRRVEWALPALQSYHGTLQRIAEQDVLTVALFEQRVMHALSLLASQPGMGTPGTRAGVRSFAVPNTGHTLEYRMQDDILRVTRWYRQRRKRP</sequence>
<accession>A0A7X4H9V2</accession>
<dbReference type="Gene3D" id="3.30.2310.20">
    <property type="entry name" value="RelE-like"/>
    <property type="match status" value="1"/>
</dbReference>
<evidence type="ECO:0000313" key="1">
    <source>
        <dbReference type="EMBL" id="MYN07289.1"/>
    </source>
</evidence>
<proteinExistence type="predicted"/>
<keyword evidence="2" id="KW-1185">Reference proteome</keyword>
<dbReference type="InterPro" id="IPR035093">
    <property type="entry name" value="RelE/ParE_toxin_dom_sf"/>
</dbReference>
<name>A0A7X4H9V2_9BURK</name>
<evidence type="ECO:0008006" key="3">
    <source>
        <dbReference type="Google" id="ProtNLM"/>
    </source>
</evidence>
<dbReference type="Proteomes" id="UP000450676">
    <property type="component" value="Unassembled WGS sequence"/>
</dbReference>
<dbReference type="RefSeq" id="WP_161071652.1">
    <property type="nucleotide sequence ID" value="NZ_WWCU01000006.1"/>
</dbReference>
<organism evidence="1 2">
    <name type="scientific">Pseudoduganella aquatica</name>
    <dbReference type="NCBI Taxonomy" id="2660641"/>
    <lineage>
        <taxon>Bacteria</taxon>
        <taxon>Pseudomonadati</taxon>
        <taxon>Pseudomonadota</taxon>
        <taxon>Betaproteobacteria</taxon>
        <taxon>Burkholderiales</taxon>
        <taxon>Oxalobacteraceae</taxon>
        <taxon>Telluria group</taxon>
        <taxon>Pseudoduganella</taxon>
    </lineage>
</organism>
<reference evidence="1 2" key="1">
    <citation type="submission" date="2019-12" db="EMBL/GenBank/DDBJ databases">
        <title>Novel species isolated from a subtropical stream in China.</title>
        <authorList>
            <person name="Lu H."/>
        </authorList>
    </citation>
    <scope>NUCLEOTIDE SEQUENCE [LARGE SCALE GENOMIC DNA]</scope>
    <source>
        <strain evidence="1 2">FT127W</strain>
    </source>
</reference>
<dbReference type="AlphaFoldDB" id="A0A7X4H9V2"/>
<comment type="caution">
    <text evidence="1">The sequence shown here is derived from an EMBL/GenBank/DDBJ whole genome shotgun (WGS) entry which is preliminary data.</text>
</comment>
<gene>
    <name evidence="1" type="ORF">GTP77_08045</name>
</gene>
<evidence type="ECO:0000313" key="2">
    <source>
        <dbReference type="Proteomes" id="UP000450676"/>
    </source>
</evidence>
<protein>
    <recommendedName>
        <fullName evidence="3">Type II toxin-antitoxin system RelE/ParE family toxin</fullName>
    </recommendedName>
</protein>